<keyword evidence="2" id="KW-1185">Reference proteome</keyword>
<protein>
    <submittedName>
        <fullName evidence="1">Uncharacterized protein</fullName>
    </submittedName>
</protein>
<organism evidence="1 2">
    <name type="scientific">Citrus unshiu</name>
    <name type="common">Satsuma mandarin</name>
    <name type="synonym">Citrus nobilis var. unshiu</name>
    <dbReference type="NCBI Taxonomy" id="55188"/>
    <lineage>
        <taxon>Eukaryota</taxon>
        <taxon>Viridiplantae</taxon>
        <taxon>Streptophyta</taxon>
        <taxon>Embryophyta</taxon>
        <taxon>Tracheophyta</taxon>
        <taxon>Spermatophyta</taxon>
        <taxon>Magnoliopsida</taxon>
        <taxon>eudicotyledons</taxon>
        <taxon>Gunneridae</taxon>
        <taxon>Pentapetalae</taxon>
        <taxon>rosids</taxon>
        <taxon>malvids</taxon>
        <taxon>Sapindales</taxon>
        <taxon>Rutaceae</taxon>
        <taxon>Aurantioideae</taxon>
        <taxon>Citrus</taxon>
    </lineage>
</organism>
<gene>
    <name evidence="1" type="ORF">CUMW_209000</name>
</gene>
<accession>A0A2H5Q9J9</accession>
<sequence length="63" mass="7309">MFLIPDPLENFTWASNVHLLQHEETAIRQQACDENAKWISAVAILDEGVYLGFENNFNLFIDR</sequence>
<evidence type="ECO:0000313" key="2">
    <source>
        <dbReference type="Proteomes" id="UP000236630"/>
    </source>
</evidence>
<reference evidence="1 2" key="1">
    <citation type="journal article" date="2017" name="Front. Genet.">
        <title>Draft sequencing of the heterozygous diploid genome of Satsuma (Citrus unshiu Marc.) using a hybrid assembly approach.</title>
        <authorList>
            <person name="Shimizu T."/>
            <person name="Tanizawa Y."/>
            <person name="Mochizuki T."/>
            <person name="Nagasaki H."/>
            <person name="Yoshioka T."/>
            <person name="Toyoda A."/>
            <person name="Fujiyama A."/>
            <person name="Kaminuma E."/>
            <person name="Nakamura Y."/>
        </authorList>
    </citation>
    <scope>NUCLEOTIDE SEQUENCE [LARGE SCALE GENOMIC DNA]</scope>
    <source>
        <strain evidence="2">cv. Miyagawa wase</strain>
    </source>
</reference>
<proteinExistence type="predicted"/>
<dbReference type="Proteomes" id="UP000236630">
    <property type="component" value="Unassembled WGS sequence"/>
</dbReference>
<evidence type="ECO:0000313" key="1">
    <source>
        <dbReference type="EMBL" id="GAY61314.1"/>
    </source>
</evidence>
<name>A0A2H5Q9J9_CITUN</name>
<dbReference type="STRING" id="55188.A0A2H5Q9J9"/>
<comment type="caution">
    <text evidence="1">The sequence shown here is derived from an EMBL/GenBank/DDBJ whole genome shotgun (WGS) entry which is preliminary data.</text>
</comment>
<dbReference type="AlphaFoldDB" id="A0A2H5Q9J9"/>
<dbReference type="EMBL" id="BDQV01000265">
    <property type="protein sequence ID" value="GAY61314.1"/>
    <property type="molecule type" value="Genomic_DNA"/>
</dbReference>